<evidence type="ECO:0000313" key="2">
    <source>
        <dbReference type="Proteomes" id="UP000594364"/>
    </source>
</evidence>
<dbReference type="PANTHER" id="PTHR35179">
    <property type="entry name" value="PROTEIN CBG02620"/>
    <property type="match status" value="1"/>
</dbReference>
<dbReference type="EMBL" id="CP031390">
    <property type="protein sequence ID" value="QPH19119.1"/>
    <property type="molecule type" value="Genomic_DNA"/>
</dbReference>
<dbReference type="AlphaFoldDB" id="A0A7U3SND6"/>
<evidence type="ECO:0008006" key="3">
    <source>
        <dbReference type="Google" id="ProtNLM"/>
    </source>
</evidence>
<evidence type="ECO:0000313" key="1">
    <source>
        <dbReference type="EMBL" id="QPH19119.1"/>
    </source>
</evidence>
<accession>A0A7U3SND6</accession>
<protein>
    <recommendedName>
        <fullName evidence="3">Geranylgeranyl pyrophosphate synthetase</fullName>
    </recommendedName>
</protein>
<gene>
    <name evidence="1" type="ORF">C2857_004285</name>
</gene>
<organism evidence="1 2">
    <name type="scientific">Epichloe festucae (strain Fl1)</name>
    <dbReference type="NCBI Taxonomy" id="877507"/>
    <lineage>
        <taxon>Eukaryota</taxon>
        <taxon>Fungi</taxon>
        <taxon>Dikarya</taxon>
        <taxon>Ascomycota</taxon>
        <taxon>Pezizomycotina</taxon>
        <taxon>Sordariomycetes</taxon>
        <taxon>Hypocreomycetidae</taxon>
        <taxon>Hypocreales</taxon>
        <taxon>Clavicipitaceae</taxon>
        <taxon>Epichloe</taxon>
    </lineage>
</organism>
<name>A0A7U3SND6_EPIFF</name>
<keyword evidence="2" id="KW-1185">Reference proteome</keyword>
<dbReference type="Proteomes" id="UP000594364">
    <property type="component" value="Chromosome 6"/>
</dbReference>
<reference evidence="1 2" key="1">
    <citation type="journal article" date="2018" name="PLoS Genet.">
        <title>Repeat elements organise 3D genome structure and mediate transcription in the filamentous fungus Epichloe festucae.</title>
        <authorList>
            <person name="Winter D.J."/>
            <person name="Ganley A.R.D."/>
            <person name="Young C.A."/>
            <person name="Liachko I."/>
            <person name="Schardl C.L."/>
            <person name="Dupont P.Y."/>
            <person name="Berry D."/>
            <person name="Ram A."/>
            <person name="Scott B."/>
            <person name="Cox M.P."/>
        </authorList>
    </citation>
    <scope>NUCLEOTIDE SEQUENCE [LARGE SCALE GENOMIC DNA]</scope>
    <source>
        <strain evidence="1 2">Fl1</strain>
    </source>
</reference>
<proteinExistence type="predicted"/>
<dbReference type="OrthoDB" id="5393654at2759"/>
<sequence length="421" mass="46944">MDESPWPPVGELIETISEGSTLKQYEEPGSRPVITGARLIASYNWLDEGAKIIIPGKPPLWAPLSGRCQLREDDGIYYRDRNAASYPAHPLEPAIVSVMQMHPTPCHVDVFACGSTLGNLLRFTRGDDKPFRMLVEVVGETVHLIRRENTPKEQILGVRGYGHAFPEAYTTWEPDVKRSLSHQRILKYQFGGLDMMVRFEGDGYIKSGPAPRMTSDGPEVLDQLQGLRLRQNQDEAGTNTRKGGIADWLQVDNAGETVLQESIFDLKTRSVKRQDSDVLEEQLPRLWVAQISKFILAYHDRGIFGDVSVRDVKEEVQEWEAQNKDALGRLVTLLHRIIATAHSRQDGELEIVRQIGGALEVRRRASDAGTAFSETVRRDWAEWLDGADGVGTVEDNCSESSSDGEQDFTACGAECGYCGKC</sequence>
<dbReference type="PANTHER" id="PTHR35179:SF2">
    <property type="entry name" value="START DOMAIN-CONTAINING PROTEIN"/>
    <property type="match status" value="1"/>
</dbReference>